<dbReference type="Proteomes" id="UP000018817">
    <property type="component" value="Unassembled WGS sequence"/>
</dbReference>
<reference evidence="1 2" key="2">
    <citation type="submission" date="2013-11" db="EMBL/GenBank/DDBJ databases">
        <title>The Genome Sequence of Phytophthora parasitica INRA-310.</title>
        <authorList>
            <consortium name="The Broad Institute Genomics Platform"/>
            <person name="Russ C."/>
            <person name="Tyler B."/>
            <person name="Panabieres F."/>
            <person name="Shan W."/>
            <person name="Tripathy S."/>
            <person name="Grunwald N."/>
            <person name="Machado M."/>
            <person name="Johnson C.S."/>
            <person name="Arredondo F."/>
            <person name="Hong C."/>
            <person name="Coffey M."/>
            <person name="Young S.K."/>
            <person name="Zeng Q."/>
            <person name="Gargeya S."/>
            <person name="Fitzgerald M."/>
            <person name="Abouelleil A."/>
            <person name="Alvarado L."/>
            <person name="Chapman S.B."/>
            <person name="Gainer-Dewar J."/>
            <person name="Goldberg J."/>
            <person name="Griggs A."/>
            <person name="Gujja S."/>
            <person name="Hansen M."/>
            <person name="Howarth C."/>
            <person name="Imamovic A."/>
            <person name="Ireland A."/>
            <person name="Larimer J."/>
            <person name="McCowan C."/>
            <person name="Murphy C."/>
            <person name="Pearson M."/>
            <person name="Poon T.W."/>
            <person name="Priest M."/>
            <person name="Roberts A."/>
            <person name="Saif S."/>
            <person name="Shea T."/>
            <person name="Sykes S."/>
            <person name="Wortman J."/>
            <person name="Nusbaum C."/>
            <person name="Birren B."/>
        </authorList>
    </citation>
    <scope>NUCLEOTIDE SEQUENCE [LARGE SCALE GENOMIC DNA]</scope>
    <source>
        <strain evidence="1 2">INRA-310</strain>
    </source>
</reference>
<reference evidence="2" key="1">
    <citation type="submission" date="2011-12" db="EMBL/GenBank/DDBJ databases">
        <authorList>
            <consortium name="The Broad Institute Genome Sequencing Platform"/>
            <person name="Russ C."/>
            <person name="Tyler B."/>
            <person name="Panabieres F."/>
            <person name="Shan W."/>
            <person name="Tripathy S."/>
            <person name="Grunwald N."/>
            <person name="Machado M."/>
            <person name="Young S.K."/>
            <person name="Zeng Q."/>
            <person name="Gargeya S."/>
            <person name="Fitzgerald M."/>
            <person name="Haas B."/>
            <person name="Abouelleil A."/>
            <person name="Alvarado L."/>
            <person name="Arachchi H.M."/>
            <person name="Berlin A."/>
            <person name="Chapman S.B."/>
            <person name="Gearin G."/>
            <person name="Goldberg J."/>
            <person name="Griggs A."/>
            <person name="Gujja S."/>
            <person name="Hansen M."/>
            <person name="Heiman D."/>
            <person name="Howarth C."/>
            <person name="Larimer J."/>
            <person name="Lui A."/>
            <person name="MacDonald P.J.P."/>
            <person name="McCowen C."/>
            <person name="Montmayeur A."/>
            <person name="Murphy C."/>
            <person name="Neiman D."/>
            <person name="Pearson M."/>
            <person name="Priest M."/>
            <person name="Roberts A."/>
            <person name="Saif S."/>
            <person name="Shea T."/>
            <person name="Sisk P."/>
            <person name="Stolte C."/>
            <person name="Sykes S."/>
            <person name="Wortman J."/>
            <person name="Nusbaum C."/>
            <person name="Birren B."/>
        </authorList>
    </citation>
    <scope>NUCLEOTIDE SEQUENCE [LARGE SCALE GENOMIC DNA]</scope>
    <source>
        <strain evidence="2">INRA-310</strain>
    </source>
</reference>
<dbReference type="RefSeq" id="XP_008893871.1">
    <property type="nucleotide sequence ID" value="XM_008895623.1"/>
</dbReference>
<dbReference type="EMBL" id="KI669563">
    <property type="protein sequence ID" value="ETN21941.1"/>
    <property type="molecule type" value="Genomic_DNA"/>
</dbReference>
<protein>
    <submittedName>
        <fullName evidence="1">Uncharacterized protein</fullName>
    </submittedName>
</protein>
<name>W2R9N9_PHYN3</name>
<gene>
    <name evidence="1" type="ORF">PPTG_21170</name>
</gene>
<proteinExistence type="predicted"/>
<dbReference type="AlphaFoldDB" id="W2R9N9"/>
<evidence type="ECO:0000313" key="2">
    <source>
        <dbReference type="Proteomes" id="UP000018817"/>
    </source>
</evidence>
<sequence>MMEVKDVNWKSLWRELTSNGWKARPPRGINMHL</sequence>
<evidence type="ECO:0000313" key="1">
    <source>
        <dbReference type="EMBL" id="ETN21941.1"/>
    </source>
</evidence>
<accession>W2R9N9</accession>
<dbReference type="GeneID" id="20189769"/>
<dbReference type="VEuPathDB" id="FungiDB:PPTG_21170"/>
<organism evidence="1 2">
    <name type="scientific">Phytophthora nicotianae (strain INRA-310)</name>
    <name type="common">Phytophthora parasitica</name>
    <dbReference type="NCBI Taxonomy" id="761204"/>
    <lineage>
        <taxon>Eukaryota</taxon>
        <taxon>Sar</taxon>
        <taxon>Stramenopiles</taxon>
        <taxon>Oomycota</taxon>
        <taxon>Peronosporomycetes</taxon>
        <taxon>Peronosporales</taxon>
        <taxon>Peronosporaceae</taxon>
        <taxon>Phytophthora</taxon>
    </lineage>
</organism>